<evidence type="ECO:0000256" key="16">
    <source>
        <dbReference type="ARBA" id="ARBA00049966"/>
    </source>
</evidence>
<keyword evidence="6" id="KW-0573">Peptidoglycan synthesis</keyword>
<dbReference type="EMBL" id="JAUSUR010000001">
    <property type="protein sequence ID" value="MDQ0359309.1"/>
    <property type="molecule type" value="Genomic_DNA"/>
</dbReference>
<feature type="transmembrane region" description="Helical" evidence="17">
    <location>
        <begin position="137"/>
        <end position="156"/>
    </location>
</feature>
<gene>
    <name evidence="18" type="ORF">J2S15_000040</name>
</gene>
<evidence type="ECO:0000256" key="11">
    <source>
        <dbReference type="ARBA" id="ARBA00038053"/>
    </source>
</evidence>
<dbReference type="PANTHER" id="PTHR30474">
    <property type="entry name" value="CELL CYCLE PROTEIN"/>
    <property type="match status" value="1"/>
</dbReference>
<keyword evidence="8 17" id="KW-0472">Membrane</keyword>
<name>A0ABU0DXD7_9FIRM</name>
<feature type="transmembrane region" description="Helical" evidence="17">
    <location>
        <begin position="372"/>
        <end position="397"/>
    </location>
</feature>
<evidence type="ECO:0000256" key="7">
    <source>
        <dbReference type="ARBA" id="ARBA00022989"/>
    </source>
</evidence>
<evidence type="ECO:0000256" key="4">
    <source>
        <dbReference type="ARBA" id="ARBA00022692"/>
    </source>
</evidence>
<evidence type="ECO:0000256" key="12">
    <source>
        <dbReference type="ARBA" id="ARBA00041185"/>
    </source>
</evidence>
<evidence type="ECO:0000256" key="17">
    <source>
        <dbReference type="SAM" id="Phobius"/>
    </source>
</evidence>
<evidence type="ECO:0000256" key="15">
    <source>
        <dbReference type="ARBA" id="ARBA00049902"/>
    </source>
</evidence>
<evidence type="ECO:0000256" key="3">
    <source>
        <dbReference type="ARBA" id="ARBA00022679"/>
    </source>
</evidence>
<keyword evidence="18" id="KW-0132">Cell division</keyword>
<comment type="subcellular location">
    <subcellularLocation>
        <location evidence="1">Membrane</location>
        <topology evidence="1">Multi-pass membrane protein</topology>
    </subcellularLocation>
</comment>
<evidence type="ECO:0000256" key="2">
    <source>
        <dbReference type="ARBA" id="ARBA00022676"/>
    </source>
</evidence>
<dbReference type="InterPro" id="IPR001182">
    <property type="entry name" value="FtsW/RodA"/>
</dbReference>
<keyword evidence="18" id="KW-0131">Cell cycle</keyword>
<dbReference type="Pfam" id="PF01098">
    <property type="entry name" value="FTSW_RODA_SPOVE"/>
    <property type="match status" value="1"/>
</dbReference>
<feature type="transmembrane region" description="Helical" evidence="17">
    <location>
        <begin position="65"/>
        <end position="84"/>
    </location>
</feature>
<dbReference type="RefSeq" id="WP_307404323.1">
    <property type="nucleotide sequence ID" value="NZ_JAUSUR010000001.1"/>
</dbReference>
<protein>
    <recommendedName>
        <fullName evidence="12">Probable peptidoglycan glycosyltransferase FtsW</fullName>
        <ecNumber evidence="14">2.4.99.28</ecNumber>
    </recommendedName>
    <alternativeName>
        <fullName evidence="13">Cell division protein FtsW</fullName>
    </alternativeName>
    <alternativeName>
        <fullName evidence="10">Cell wall polymerase</fullName>
    </alternativeName>
    <alternativeName>
        <fullName evidence="9">Peptidoglycan polymerase</fullName>
    </alternativeName>
</protein>
<keyword evidence="5" id="KW-0133">Cell shape</keyword>
<feature type="transmembrane region" description="Helical" evidence="17">
    <location>
        <begin position="342"/>
        <end position="366"/>
    </location>
</feature>
<comment type="caution">
    <text evidence="18">The sequence shown here is derived from an EMBL/GenBank/DDBJ whole genome shotgun (WGS) entry which is preliminary data.</text>
</comment>
<evidence type="ECO:0000256" key="8">
    <source>
        <dbReference type="ARBA" id="ARBA00023136"/>
    </source>
</evidence>
<evidence type="ECO:0000256" key="5">
    <source>
        <dbReference type="ARBA" id="ARBA00022960"/>
    </source>
</evidence>
<evidence type="ECO:0000256" key="13">
    <source>
        <dbReference type="ARBA" id="ARBA00041418"/>
    </source>
</evidence>
<evidence type="ECO:0000313" key="18">
    <source>
        <dbReference type="EMBL" id="MDQ0359309.1"/>
    </source>
</evidence>
<evidence type="ECO:0000256" key="9">
    <source>
        <dbReference type="ARBA" id="ARBA00032370"/>
    </source>
</evidence>
<comment type="similarity">
    <text evidence="11">Belongs to the SEDS family. FtsW subfamily.</text>
</comment>
<keyword evidence="2" id="KW-0328">Glycosyltransferase</keyword>
<sequence>MKRIIQFFQLKMPGGYDKAIHACVILLMLFGSIMVVSTSVGQSVITVGGEQVIQSDVVIRTIIKQLLFVILSYFMMVKLAVNFFKWKRKKNFNQLFTMVGVFVVILLAATLAFPAVNGAKAWIQLPLGLGTIQPSEFAKVYLVILMGLTVNHFGAAKVDLITYMKRPTLFFLAFLAIIIIQPDMGTAIILFLLFFTCFIIPSHGNLAPAQKLVKIGLFIVIIAMILVMTDFGMKILTSVLGDGYKVKRFINAANPFEDIYDTGYNLVYSLYAIANGGMSGLGIGSSELKYGYLPEADTDFILSVTIEELGLFGLLVIVLGYALILYRLFYYAKKTKSDGYRLILVGCALYLSLHFILNVGGVSALLPLTGVPLLFISSGGSSLLAISMMLGVCQSIIAMTKNQVKRAVEKRSPF</sequence>
<feature type="transmembrane region" description="Helical" evidence="17">
    <location>
        <begin position="163"/>
        <end position="180"/>
    </location>
</feature>
<organism evidence="18 19">
    <name type="scientific">Breznakia pachnodae</name>
    <dbReference type="NCBI Taxonomy" id="265178"/>
    <lineage>
        <taxon>Bacteria</taxon>
        <taxon>Bacillati</taxon>
        <taxon>Bacillota</taxon>
        <taxon>Erysipelotrichia</taxon>
        <taxon>Erysipelotrichales</taxon>
        <taxon>Erysipelotrichaceae</taxon>
        <taxon>Breznakia</taxon>
    </lineage>
</organism>
<evidence type="ECO:0000256" key="6">
    <source>
        <dbReference type="ARBA" id="ARBA00022984"/>
    </source>
</evidence>
<reference evidence="18 19" key="1">
    <citation type="submission" date="2023-07" db="EMBL/GenBank/DDBJ databases">
        <title>Genomic Encyclopedia of Type Strains, Phase IV (KMG-IV): sequencing the most valuable type-strain genomes for metagenomic binning, comparative biology and taxonomic classification.</title>
        <authorList>
            <person name="Goeker M."/>
        </authorList>
    </citation>
    <scope>NUCLEOTIDE SEQUENCE [LARGE SCALE GENOMIC DNA]</scope>
    <source>
        <strain evidence="18 19">DSM 16784</strain>
    </source>
</reference>
<keyword evidence="3" id="KW-0808">Transferase</keyword>
<keyword evidence="7 17" id="KW-1133">Transmembrane helix</keyword>
<evidence type="ECO:0000313" key="19">
    <source>
        <dbReference type="Proteomes" id="UP001230220"/>
    </source>
</evidence>
<dbReference type="PANTHER" id="PTHR30474:SF2">
    <property type="entry name" value="PEPTIDOGLYCAN GLYCOSYLTRANSFERASE FTSW-RELATED"/>
    <property type="match status" value="1"/>
</dbReference>
<evidence type="ECO:0000256" key="14">
    <source>
        <dbReference type="ARBA" id="ARBA00044770"/>
    </source>
</evidence>
<evidence type="ECO:0000256" key="1">
    <source>
        <dbReference type="ARBA" id="ARBA00004141"/>
    </source>
</evidence>
<keyword evidence="19" id="KW-1185">Reference proteome</keyword>
<feature type="transmembrane region" description="Helical" evidence="17">
    <location>
        <begin position="215"/>
        <end position="236"/>
    </location>
</feature>
<feature type="transmembrane region" description="Helical" evidence="17">
    <location>
        <begin position="20"/>
        <end position="45"/>
    </location>
</feature>
<dbReference type="Proteomes" id="UP001230220">
    <property type="component" value="Unassembled WGS sequence"/>
</dbReference>
<dbReference type="EC" id="2.4.99.28" evidence="14"/>
<feature type="transmembrane region" description="Helical" evidence="17">
    <location>
        <begin position="309"/>
        <end position="330"/>
    </location>
</feature>
<comment type="function">
    <text evidence="16">Peptidoglycan polymerase that is essential for cell division.</text>
</comment>
<proteinExistence type="inferred from homology"/>
<evidence type="ECO:0000256" key="10">
    <source>
        <dbReference type="ARBA" id="ARBA00033270"/>
    </source>
</evidence>
<accession>A0ABU0DXD7</accession>
<keyword evidence="4 17" id="KW-0812">Transmembrane</keyword>
<dbReference type="GO" id="GO:0051301">
    <property type="term" value="P:cell division"/>
    <property type="evidence" value="ECO:0007669"/>
    <property type="project" value="UniProtKB-KW"/>
</dbReference>
<feature type="transmembrane region" description="Helical" evidence="17">
    <location>
        <begin position="96"/>
        <end position="117"/>
    </location>
</feature>
<comment type="catalytic activity">
    <reaction evidence="15">
        <text>[GlcNAc-(1-&gt;4)-Mur2Ac(oyl-L-Ala-gamma-D-Glu-L-Lys-D-Ala-D-Ala)](n)-di-trans,octa-cis-undecaprenyl diphosphate + beta-D-GlcNAc-(1-&gt;4)-Mur2Ac(oyl-L-Ala-gamma-D-Glu-L-Lys-D-Ala-D-Ala)-di-trans,octa-cis-undecaprenyl diphosphate = [GlcNAc-(1-&gt;4)-Mur2Ac(oyl-L-Ala-gamma-D-Glu-L-Lys-D-Ala-D-Ala)](n+1)-di-trans,octa-cis-undecaprenyl diphosphate + di-trans,octa-cis-undecaprenyl diphosphate + H(+)</text>
        <dbReference type="Rhea" id="RHEA:23708"/>
        <dbReference type="Rhea" id="RHEA-COMP:9602"/>
        <dbReference type="Rhea" id="RHEA-COMP:9603"/>
        <dbReference type="ChEBI" id="CHEBI:15378"/>
        <dbReference type="ChEBI" id="CHEBI:58405"/>
        <dbReference type="ChEBI" id="CHEBI:60033"/>
        <dbReference type="ChEBI" id="CHEBI:78435"/>
        <dbReference type="EC" id="2.4.99.28"/>
    </reaction>
</comment>